<evidence type="ECO:0000256" key="3">
    <source>
        <dbReference type="ARBA" id="ARBA00022833"/>
    </source>
</evidence>
<gene>
    <name evidence="8" type="ORF">Ae201684_015664</name>
</gene>
<name>A0A6G0WGD7_9STRA</name>
<dbReference type="EMBL" id="VJMJ01000229">
    <property type="protein sequence ID" value="KAF0725999.1"/>
    <property type="molecule type" value="Genomic_DNA"/>
</dbReference>
<evidence type="ECO:0000313" key="8">
    <source>
        <dbReference type="EMBL" id="KAF0725999.1"/>
    </source>
</evidence>
<dbReference type="SUPFAM" id="SSF55961">
    <property type="entry name" value="Bet v1-like"/>
    <property type="match status" value="1"/>
</dbReference>
<dbReference type="AlphaFoldDB" id="A0A6G0WGD7"/>
<accession>A0A6G0WGD7</accession>
<reference evidence="8 9" key="1">
    <citation type="submission" date="2019-07" db="EMBL/GenBank/DDBJ databases">
        <title>Genomics analysis of Aphanomyces spp. identifies a new class of oomycete effector associated with host adaptation.</title>
        <authorList>
            <person name="Gaulin E."/>
        </authorList>
    </citation>
    <scope>NUCLEOTIDE SEQUENCE [LARGE SCALE GENOMIC DNA]</scope>
    <source>
        <strain evidence="8 9">ATCC 201684</strain>
    </source>
</reference>
<evidence type="ECO:0008006" key="10">
    <source>
        <dbReference type="Google" id="ProtNLM"/>
    </source>
</evidence>
<dbReference type="PANTHER" id="PTHR13510">
    <property type="entry name" value="FYVE-FINGER-CONTAINING RAB5 EFFECTOR PROTEIN RABENOSYN-5-RELATED"/>
    <property type="match status" value="1"/>
</dbReference>
<dbReference type="InterPro" id="IPR000306">
    <property type="entry name" value="Znf_FYVE"/>
</dbReference>
<dbReference type="PANTHER" id="PTHR13510:SF44">
    <property type="entry name" value="RABENOSYN-5"/>
    <property type="match status" value="1"/>
</dbReference>
<dbReference type="InterPro" id="IPR023393">
    <property type="entry name" value="START-like_dom_sf"/>
</dbReference>
<dbReference type="PROSITE" id="PS50178">
    <property type="entry name" value="ZF_FYVE"/>
    <property type="match status" value="1"/>
</dbReference>
<dbReference type="SUPFAM" id="SSF57903">
    <property type="entry name" value="FYVE/PHD zinc finger"/>
    <property type="match status" value="1"/>
</dbReference>
<dbReference type="Gene3D" id="3.30.40.10">
    <property type="entry name" value="Zinc/RING finger domain, C3HC4 (zinc finger)"/>
    <property type="match status" value="1"/>
</dbReference>
<dbReference type="InterPro" id="IPR013083">
    <property type="entry name" value="Znf_RING/FYVE/PHD"/>
</dbReference>
<dbReference type="VEuPathDB" id="FungiDB:AeMF1_009527"/>
<evidence type="ECO:0000313" key="9">
    <source>
        <dbReference type="Proteomes" id="UP000481153"/>
    </source>
</evidence>
<dbReference type="InterPro" id="IPR052727">
    <property type="entry name" value="Rab4/Rab5_effector"/>
</dbReference>
<proteinExistence type="predicted"/>
<evidence type="ECO:0000256" key="4">
    <source>
        <dbReference type="PROSITE-ProRule" id="PRU00091"/>
    </source>
</evidence>
<feature type="domain" description="START" evidence="7">
    <location>
        <begin position="143"/>
        <end position="232"/>
    </location>
</feature>
<dbReference type="Gene3D" id="3.30.530.20">
    <property type="match status" value="1"/>
</dbReference>
<dbReference type="InterPro" id="IPR002913">
    <property type="entry name" value="START_lipid-bd_dom"/>
</dbReference>
<comment type="caution">
    <text evidence="8">The sequence shown here is derived from an EMBL/GenBank/DDBJ whole genome shotgun (WGS) entry which is preliminary data.</text>
</comment>
<organism evidence="8 9">
    <name type="scientific">Aphanomyces euteiches</name>
    <dbReference type="NCBI Taxonomy" id="100861"/>
    <lineage>
        <taxon>Eukaryota</taxon>
        <taxon>Sar</taxon>
        <taxon>Stramenopiles</taxon>
        <taxon>Oomycota</taxon>
        <taxon>Saprolegniomycetes</taxon>
        <taxon>Saprolegniales</taxon>
        <taxon>Verrucalvaceae</taxon>
        <taxon>Aphanomyces</taxon>
    </lineage>
</organism>
<evidence type="ECO:0000256" key="5">
    <source>
        <dbReference type="SAM" id="MobiDB-lite"/>
    </source>
</evidence>
<dbReference type="CDD" id="cd00177">
    <property type="entry name" value="START"/>
    <property type="match status" value="1"/>
</dbReference>
<dbReference type="InterPro" id="IPR017455">
    <property type="entry name" value="Znf_FYVE-rel"/>
</dbReference>
<dbReference type="GO" id="GO:0008289">
    <property type="term" value="F:lipid binding"/>
    <property type="evidence" value="ECO:0007669"/>
    <property type="project" value="InterPro"/>
</dbReference>
<sequence>MKALSSDFFRCPPLAHDDITRFKALAEAKCIDLVKSTQIVNGPTQWTLEYDAKGLQIFTGSNPNLPPNLGVFCSVLELPATIHEIKAIFHSETTDQFRAYCRRVVKDFVDGQSLYVVVPAVPSQPHESTCIKWFVQRSPAPAIVKQRDWCYLDSCREFEHHGVRGWVLAYTSVNLPCCPDLYDALGFVRGHHHLSGYVISEIPDRPGMVRVTSLYQLDLRGQLPRWVVQLGLKIRCKGLLKLHDWLQVARLRQALPRLLPNEMLIPIHQQSKCFHCNHRFGSFYHGRNCRMCGQVVCKNCSRRWQVEDDNSIRLCTLCTKTTVHQPHSEAPTIALEYELHNRPILGECDDSSNTQRSDDEDFTDVLSTMSPSQSFDRNDLIVLPPRWTHATSPAFPRVERIYSNGSSRSSRHSKNDNTVNRDHRRPPIVLFDDSLPL</sequence>
<dbReference type="Proteomes" id="UP000481153">
    <property type="component" value="Unassembled WGS sequence"/>
</dbReference>
<evidence type="ECO:0000259" key="7">
    <source>
        <dbReference type="PROSITE" id="PS50848"/>
    </source>
</evidence>
<evidence type="ECO:0000256" key="1">
    <source>
        <dbReference type="ARBA" id="ARBA00022723"/>
    </source>
</evidence>
<dbReference type="InterPro" id="IPR011011">
    <property type="entry name" value="Znf_FYVE_PHD"/>
</dbReference>
<dbReference type="GO" id="GO:0008270">
    <property type="term" value="F:zinc ion binding"/>
    <property type="evidence" value="ECO:0007669"/>
    <property type="project" value="UniProtKB-KW"/>
</dbReference>
<dbReference type="SMART" id="SM00064">
    <property type="entry name" value="FYVE"/>
    <property type="match status" value="1"/>
</dbReference>
<evidence type="ECO:0000259" key="6">
    <source>
        <dbReference type="PROSITE" id="PS50178"/>
    </source>
</evidence>
<evidence type="ECO:0000256" key="2">
    <source>
        <dbReference type="ARBA" id="ARBA00022771"/>
    </source>
</evidence>
<dbReference type="Pfam" id="PF01363">
    <property type="entry name" value="FYVE"/>
    <property type="match status" value="1"/>
</dbReference>
<feature type="domain" description="FYVE-type" evidence="6">
    <location>
        <begin position="271"/>
        <end position="323"/>
    </location>
</feature>
<dbReference type="Pfam" id="PF01852">
    <property type="entry name" value="START"/>
    <property type="match status" value="1"/>
</dbReference>
<protein>
    <recommendedName>
        <fullName evidence="10">FYVE-type domain-containing protein</fullName>
    </recommendedName>
</protein>
<dbReference type="PROSITE" id="PS50848">
    <property type="entry name" value="START"/>
    <property type="match status" value="1"/>
</dbReference>
<keyword evidence="1" id="KW-0479">Metal-binding</keyword>
<keyword evidence="3" id="KW-0862">Zinc</keyword>
<keyword evidence="2 4" id="KW-0863">Zinc-finger</keyword>
<keyword evidence="9" id="KW-1185">Reference proteome</keyword>
<dbReference type="CDD" id="cd00065">
    <property type="entry name" value="FYVE_like_SF"/>
    <property type="match status" value="1"/>
</dbReference>
<feature type="region of interest" description="Disordered" evidence="5">
    <location>
        <begin position="402"/>
        <end position="427"/>
    </location>
</feature>